<evidence type="ECO:0000313" key="2">
    <source>
        <dbReference type="Proteomes" id="UP001208570"/>
    </source>
</evidence>
<dbReference type="PANTHER" id="PTHR28360:SF1">
    <property type="entry name" value="DYNACTIN SUBUNIT 3"/>
    <property type="match status" value="1"/>
</dbReference>
<protein>
    <recommendedName>
        <fullName evidence="3">Dynactin subunit 3</fullName>
    </recommendedName>
</protein>
<dbReference type="Proteomes" id="UP001208570">
    <property type="component" value="Unassembled WGS sequence"/>
</dbReference>
<dbReference type="InterPro" id="IPR009991">
    <property type="entry name" value="DCTN3"/>
</dbReference>
<dbReference type="GO" id="GO:0005869">
    <property type="term" value="C:dynactin complex"/>
    <property type="evidence" value="ECO:0007669"/>
    <property type="project" value="InterPro"/>
</dbReference>
<keyword evidence="2" id="KW-1185">Reference proteome</keyword>
<organism evidence="1 2">
    <name type="scientific">Paralvinella palmiformis</name>
    <dbReference type="NCBI Taxonomy" id="53620"/>
    <lineage>
        <taxon>Eukaryota</taxon>
        <taxon>Metazoa</taxon>
        <taxon>Spiralia</taxon>
        <taxon>Lophotrochozoa</taxon>
        <taxon>Annelida</taxon>
        <taxon>Polychaeta</taxon>
        <taxon>Sedentaria</taxon>
        <taxon>Canalipalpata</taxon>
        <taxon>Terebellida</taxon>
        <taxon>Terebelliformia</taxon>
        <taxon>Alvinellidae</taxon>
        <taxon>Paralvinella</taxon>
    </lineage>
</organism>
<sequence length="166" mass="18810">MADDNLDLLEKQIETLEKRIFGDADKDSSYPKIVDTLAGLKHQFVNAVANTKKAGPVLNRMGELNDYLDPDFAEPLMTTREAKIESILAEEDHIHQTAKYLENIKDLADVLGSEHIKVVPELEGKLQELSKIHLEQQITMLSKQLVQWDEIVTRLELQSQSSEAED</sequence>
<dbReference type="GO" id="GO:0061640">
    <property type="term" value="P:cytoskeleton-dependent cytokinesis"/>
    <property type="evidence" value="ECO:0007669"/>
    <property type="project" value="InterPro"/>
</dbReference>
<gene>
    <name evidence="1" type="ORF">LSH36_578g00045</name>
</gene>
<comment type="caution">
    <text evidence="1">The sequence shown here is derived from an EMBL/GenBank/DDBJ whole genome shotgun (WGS) entry which is preliminary data.</text>
</comment>
<dbReference type="PANTHER" id="PTHR28360">
    <property type="entry name" value="DYNACTIN SUBUNIT 3"/>
    <property type="match status" value="1"/>
</dbReference>
<dbReference type="AlphaFoldDB" id="A0AAD9J5P5"/>
<dbReference type="Pfam" id="PF07426">
    <property type="entry name" value="Dynactin_p22"/>
    <property type="match status" value="1"/>
</dbReference>
<accession>A0AAD9J5P5</accession>
<reference evidence="1" key="1">
    <citation type="journal article" date="2023" name="Mol. Biol. Evol.">
        <title>Third-Generation Sequencing Reveals the Adaptive Role of the Epigenome in Three Deep-Sea Polychaetes.</title>
        <authorList>
            <person name="Perez M."/>
            <person name="Aroh O."/>
            <person name="Sun Y."/>
            <person name="Lan Y."/>
            <person name="Juniper S.K."/>
            <person name="Young C.R."/>
            <person name="Angers B."/>
            <person name="Qian P.Y."/>
        </authorList>
    </citation>
    <scope>NUCLEOTIDE SEQUENCE</scope>
    <source>
        <strain evidence="1">P08H-3</strain>
    </source>
</reference>
<dbReference type="EMBL" id="JAODUP010000578">
    <property type="protein sequence ID" value="KAK2146929.1"/>
    <property type="molecule type" value="Genomic_DNA"/>
</dbReference>
<evidence type="ECO:0008006" key="3">
    <source>
        <dbReference type="Google" id="ProtNLM"/>
    </source>
</evidence>
<evidence type="ECO:0000313" key="1">
    <source>
        <dbReference type="EMBL" id="KAK2146929.1"/>
    </source>
</evidence>
<name>A0AAD9J5P5_9ANNE</name>
<proteinExistence type="predicted"/>